<accession>A0A1W1Y013</accession>
<name>A0A1W1Y013_9NEIS</name>
<dbReference type="InterPro" id="IPR052755">
    <property type="entry name" value="Lysozyme_Inhibitor_LprI"/>
</dbReference>
<dbReference type="PANTHER" id="PTHR37549">
    <property type="entry name" value="LIPOPROTEIN LPRI"/>
    <property type="match status" value="1"/>
</dbReference>
<evidence type="ECO:0000313" key="2">
    <source>
        <dbReference type="EMBL" id="SMC29131.1"/>
    </source>
</evidence>
<dbReference type="PANTHER" id="PTHR37549:SF1">
    <property type="entry name" value="LIPOPROTEIN LPRI"/>
    <property type="match status" value="1"/>
</dbReference>
<keyword evidence="3" id="KW-1185">Reference proteome</keyword>
<evidence type="ECO:0000313" key="3">
    <source>
        <dbReference type="Proteomes" id="UP000192761"/>
    </source>
</evidence>
<dbReference type="GO" id="GO:0005576">
    <property type="term" value="C:extracellular region"/>
    <property type="evidence" value="ECO:0007669"/>
    <property type="project" value="TreeGrafter"/>
</dbReference>
<dbReference type="STRING" id="1121001.SAMN02745857_03625"/>
<organism evidence="2 3">
    <name type="scientific">Andreprevotia lacus DSM 23236</name>
    <dbReference type="NCBI Taxonomy" id="1121001"/>
    <lineage>
        <taxon>Bacteria</taxon>
        <taxon>Pseudomonadati</taxon>
        <taxon>Pseudomonadota</taxon>
        <taxon>Betaproteobacteria</taxon>
        <taxon>Neisseriales</taxon>
        <taxon>Chitinibacteraceae</taxon>
        <taxon>Andreprevotia</taxon>
    </lineage>
</organism>
<dbReference type="EMBL" id="FWXD01000029">
    <property type="protein sequence ID" value="SMC29131.1"/>
    <property type="molecule type" value="Genomic_DNA"/>
</dbReference>
<gene>
    <name evidence="2" type="ORF">SAMN02745857_03625</name>
</gene>
<dbReference type="RefSeq" id="WP_176217008.1">
    <property type="nucleotide sequence ID" value="NZ_FWXD01000029.1"/>
</dbReference>
<dbReference type="Pfam" id="PF07007">
    <property type="entry name" value="LprI"/>
    <property type="match status" value="1"/>
</dbReference>
<dbReference type="Proteomes" id="UP000192761">
    <property type="component" value="Unassembled WGS sequence"/>
</dbReference>
<feature type="domain" description="Lysozyme inhibitor LprI-like N-terminal" evidence="1">
    <location>
        <begin position="46"/>
        <end position="104"/>
    </location>
</feature>
<protein>
    <recommendedName>
        <fullName evidence="1">Lysozyme inhibitor LprI-like N-terminal domain-containing protein</fullName>
    </recommendedName>
</protein>
<dbReference type="AlphaFoldDB" id="A0A1W1Y013"/>
<reference evidence="2 3" key="1">
    <citation type="submission" date="2017-04" db="EMBL/GenBank/DDBJ databases">
        <authorList>
            <person name="Afonso C.L."/>
            <person name="Miller P.J."/>
            <person name="Scott M.A."/>
            <person name="Spackman E."/>
            <person name="Goraichik I."/>
            <person name="Dimitrov K.M."/>
            <person name="Suarez D.L."/>
            <person name="Swayne D.E."/>
        </authorList>
    </citation>
    <scope>NUCLEOTIDE SEQUENCE [LARGE SCALE GENOMIC DNA]</scope>
    <source>
        <strain evidence="2 3">DSM 23236</strain>
    </source>
</reference>
<dbReference type="InterPro" id="IPR009739">
    <property type="entry name" value="LprI-like_N"/>
</dbReference>
<proteinExistence type="predicted"/>
<sequence length="330" mass="36330">MHQAPALDLPRRRTRHAAPGWHAAARRALAGLLLGLALLPVHAMDCSRASSASEKRICADPKLLQLDGELNTAYTQAMAKVPAQYQALFKQRQLAWLQMRDTTEGKDALVEALAERIATLKQPVRSINRLSFLFLDHGNTPPILLTSLPGTAGYNAWALRQIRVAIKDDHGNVHGNCKPHDTECDFTTVRHEATLYFASPELLSIGTAAVYDTRGAAHPGWEIIAFNFWMSRTGQVKASDIFRGQHFLKAIRAKFETDNEWTEQMKAAAADPVHWTIGDHALSVGGDAMDFGMGRGGFSVEVPWRNFGNDLTPEFRRALAAAKGDVASGW</sequence>
<evidence type="ECO:0000259" key="1">
    <source>
        <dbReference type="Pfam" id="PF07007"/>
    </source>
</evidence>
<dbReference type="Gene3D" id="1.20.1270.180">
    <property type="match status" value="1"/>
</dbReference>